<feature type="transmembrane region" description="Helical" evidence="1">
    <location>
        <begin position="248"/>
        <end position="268"/>
    </location>
</feature>
<keyword evidence="1" id="KW-1133">Transmembrane helix</keyword>
<dbReference type="EMBL" id="CP012752">
    <property type="protein sequence ID" value="ALG13682.1"/>
    <property type="molecule type" value="Genomic_DNA"/>
</dbReference>
<dbReference type="OrthoDB" id="343560at2"/>
<gene>
    <name evidence="2" type="ORF">AOZ06_48575</name>
</gene>
<evidence type="ECO:0000256" key="1">
    <source>
        <dbReference type="SAM" id="Phobius"/>
    </source>
</evidence>
<sequence>MSLRQEVRTWNRPLLVLAGLALAQLVLSIGGLVVDDRVLIGDPIWLKPFKFAVSIAVYATTLAWMVSLLRKGKRVVAVMVWVTVAAMVLEMIALVLQTIRGVPSHFNASPGFDGFVFSMMGNAIAALWVANVVIAVMLVRQRVLDAPMRWAIRIGLVLALIGMAVAFLMPAPTPEQLELLRNDIEPGMIGAHSVGVPDGGPGMPITGWSTVGGDLRIPHFIGIHAMQVLPLLALFLRRRFGAEQVRTRLVLIGGLFYTGLLALLLWQALRGQSLIAPDGLTLGALAVLVIGSAGAGAAAIRTKEKALV</sequence>
<feature type="transmembrane region" description="Helical" evidence="1">
    <location>
        <begin position="280"/>
        <end position="300"/>
    </location>
</feature>
<accession>A0A0N9IFN6</accession>
<dbReference type="KEGG" id="kphy:AOZ06_48575"/>
<feature type="transmembrane region" description="Helical" evidence="1">
    <location>
        <begin position="150"/>
        <end position="171"/>
    </location>
</feature>
<organism evidence="2 3">
    <name type="scientific">Kibdelosporangium phytohabitans</name>
    <dbReference type="NCBI Taxonomy" id="860235"/>
    <lineage>
        <taxon>Bacteria</taxon>
        <taxon>Bacillati</taxon>
        <taxon>Actinomycetota</taxon>
        <taxon>Actinomycetes</taxon>
        <taxon>Pseudonocardiales</taxon>
        <taxon>Pseudonocardiaceae</taxon>
        <taxon>Kibdelosporangium</taxon>
    </lineage>
</organism>
<dbReference type="RefSeq" id="WP_054295568.1">
    <property type="nucleotide sequence ID" value="NZ_CP012752.1"/>
</dbReference>
<proteinExistence type="predicted"/>
<feature type="transmembrane region" description="Helical" evidence="1">
    <location>
        <begin position="52"/>
        <end position="69"/>
    </location>
</feature>
<protein>
    <submittedName>
        <fullName evidence="2">Uncharacterized protein</fullName>
    </submittedName>
</protein>
<dbReference type="STRING" id="860235.AOZ06_48575"/>
<feature type="transmembrane region" description="Helical" evidence="1">
    <location>
        <begin position="76"/>
        <end position="96"/>
    </location>
</feature>
<evidence type="ECO:0000313" key="2">
    <source>
        <dbReference type="EMBL" id="ALG13682.1"/>
    </source>
</evidence>
<dbReference type="Proteomes" id="UP000063699">
    <property type="component" value="Chromosome"/>
</dbReference>
<keyword evidence="1" id="KW-0812">Transmembrane</keyword>
<feature type="transmembrane region" description="Helical" evidence="1">
    <location>
        <begin position="116"/>
        <end position="138"/>
    </location>
</feature>
<dbReference type="AlphaFoldDB" id="A0A0N9IFN6"/>
<reference evidence="2 3" key="1">
    <citation type="submission" date="2015-07" db="EMBL/GenBank/DDBJ databases">
        <title>Genome sequencing of Kibdelosporangium phytohabitans.</title>
        <authorList>
            <person name="Qin S."/>
            <person name="Xing K."/>
        </authorList>
    </citation>
    <scope>NUCLEOTIDE SEQUENCE [LARGE SCALE GENOMIC DNA]</scope>
    <source>
        <strain evidence="2 3">KLBMP1111</strain>
    </source>
</reference>
<keyword evidence="1" id="KW-0472">Membrane</keyword>
<name>A0A0N9IFN6_9PSEU</name>
<feature type="transmembrane region" description="Helical" evidence="1">
    <location>
        <begin position="217"/>
        <end position="236"/>
    </location>
</feature>
<evidence type="ECO:0000313" key="3">
    <source>
        <dbReference type="Proteomes" id="UP000063699"/>
    </source>
</evidence>
<keyword evidence="3" id="KW-1185">Reference proteome</keyword>